<dbReference type="InterPro" id="IPR036388">
    <property type="entry name" value="WH-like_DNA-bd_sf"/>
</dbReference>
<dbReference type="InterPro" id="IPR036390">
    <property type="entry name" value="WH_DNA-bd_sf"/>
</dbReference>
<dbReference type="InterPro" id="IPR023187">
    <property type="entry name" value="Tscrpt_reg_MarR-type_CS"/>
</dbReference>
<dbReference type="Gene3D" id="1.10.10.10">
    <property type="entry name" value="Winged helix-like DNA-binding domain superfamily/Winged helix DNA-binding domain"/>
    <property type="match status" value="1"/>
</dbReference>
<dbReference type="RefSeq" id="WP_160773227.1">
    <property type="nucleotide sequence ID" value="NZ_WTYV01000008.1"/>
</dbReference>
<sequence length="168" mass="19107">MSSSRQEIIDRLATEWKPEAMRDLAAMLLRLADSIDQNWQPSNVRSIYRWPSSLARIERNSVNLAMKARVISTQRARRRDYVSTNLLGEPAWDMMLDLFVQYAGGAKVSTTSLCIASQVPTSTALRYIALLEETGYVQRSQSETDKRVTFVSLTELGVMSMGNYLEQY</sequence>
<evidence type="ECO:0000259" key="4">
    <source>
        <dbReference type="Pfam" id="PF13463"/>
    </source>
</evidence>
<comment type="caution">
    <text evidence="5">The sequence shown here is derived from an EMBL/GenBank/DDBJ whole genome shotgun (WGS) entry which is preliminary data.</text>
</comment>
<reference evidence="5 6" key="1">
    <citation type="submission" date="2019-12" db="EMBL/GenBank/DDBJ databases">
        <title>Genomic-based taxomic classification of the family Erythrobacteraceae.</title>
        <authorList>
            <person name="Xu L."/>
        </authorList>
    </citation>
    <scope>NUCLEOTIDE SEQUENCE [LARGE SCALE GENOMIC DNA]</scope>
    <source>
        <strain evidence="5 6">M0322</strain>
    </source>
</reference>
<name>A0A844Z247_9SPHN</name>
<proteinExistence type="predicted"/>
<evidence type="ECO:0000256" key="1">
    <source>
        <dbReference type="ARBA" id="ARBA00023015"/>
    </source>
</evidence>
<dbReference type="PROSITE" id="PS01117">
    <property type="entry name" value="HTH_MARR_1"/>
    <property type="match status" value="1"/>
</dbReference>
<evidence type="ECO:0000256" key="2">
    <source>
        <dbReference type="ARBA" id="ARBA00023125"/>
    </source>
</evidence>
<dbReference type="EMBL" id="WTYV01000008">
    <property type="protein sequence ID" value="MXO73306.1"/>
    <property type="molecule type" value="Genomic_DNA"/>
</dbReference>
<keyword evidence="6" id="KW-1185">Reference proteome</keyword>
<accession>A0A844Z247</accession>
<dbReference type="SUPFAM" id="SSF46785">
    <property type="entry name" value="Winged helix' DNA-binding domain"/>
    <property type="match status" value="1"/>
</dbReference>
<dbReference type="GO" id="GO:0003677">
    <property type="term" value="F:DNA binding"/>
    <property type="evidence" value="ECO:0007669"/>
    <property type="project" value="UniProtKB-KW"/>
</dbReference>
<keyword evidence="2 5" id="KW-0238">DNA-binding</keyword>
<keyword evidence="3" id="KW-0804">Transcription</keyword>
<dbReference type="InterPro" id="IPR000835">
    <property type="entry name" value="HTH_MarR-typ"/>
</dbReference>
<organism evidence="5 6">
    <name type="scientific">Alteraurantiacibacter buctensis</name>
    <dbReference type="NCBI Taxonomy" id="1503981"/>
    <lineage>
        <taxon>Bacteria</taxon>
        <taxon>Pseudomonadati</taxon>
        <taxon>Pseudomonadota</taxon>
        <taxon>Alphaproteobacteria</taxon>
        <taxon>Sphingomonadales</taxon>
        <taxon>Erythrobacteraceae</taxon>
        <taxon>Alteraurantiacibacter</taxon>
    </lineage>
</organism>
<keyword evidence="1" id="KW-0805">Transcription regulation</keyword>
<evidence type="ECO:0000313" key="5">
    <source>
        <dbReference type="EMBL" id="MXO73306.1"/>
    </source>
</evidence>
<dbReference type="GO" id="GO:0003700">
    <property type="term" value="F:DNA-binding transcription factor activity"/>
    <property type="evidence" value="ECO:0007669"/>
    <property type="project" value="InterPro"/>
</dbReference>
<feature type="domain" description="HTH marR-type" evidence="4">
    <location>
        <begin position="108"/>
        <end position="157"/>
    </location>
</feature>
<dbReference type="AlphaFoldDB" id="A0A844Z247"/>
<evidence type="ECO:0000313" key="6">
    <source>
        <dbReference type="Proteomes" id="UP000466966"/>
    </source>
</evidence>
<gene>
    <name evidence="5" type="ORF">GRI99_16890</name>
</gene>
<dbReference type="Pfam" id="PF13463">
    <property type="entry name" value="HTH_27"/>
    <property type="match status" value="1"/>
</dbReference>
<dbReference type="OrthoDB" id="7594920at2"/>
<protein>
    <submittedName>
        <fullName evidence="5">Winged helix DNA-binding protein</fullName>
    </submittedName>
</protein>
<dbReference type="Proteomes" id="UP000466966">
    <property type="component" value="Unassembled WGS sequence"/>
</dbReference>
<evidence type="ECO:0000256" key="3">
    <source>
        <dbReference type="ARBA" id="ARBA00023163"/>
    </source>
</evidence>